<sequence>MRAGTIVASNYLEMARLLAESFLDQHPGHTFAILVVDDLPVGDLGGAGDTSEGASADADTGTAEGDGGREFDIVRLGDLDLTEAELDRMKTIYDVMELSTAVKPSFLKLLLADDPIAAYLDPDIFVYAPFAELLAPVETAGIVLTPHVLDPIPRDGTHPNERMIMGSGIFNLGFIGVGRSAIGFLDWWQERLLVDAVSDIEANLFTDQRWIDWVPAIFGCVVLRDPGMNVAWWNIHERDLRVAEPRAERPSRHGDMTGGAVQANGSALRFVHFSGYDPATPELLSKHQQNPRTAHAEGSVIRRLADRYGAALEANGHHERRRTPYQWNTTPSGRDLPGFVRALCRRELLNGERTGTEAGALNTSTPMAFGPDEDRFEDWLSEPIAGSGPIRFTRLEVALYDSRPDLQAAFPQRDGNDAVKFRDWLDHDPSVPETLGDRWVAPDPDQPADDDTSPAPAGLAAPARSFARRAAGKARRELTPYVERARAKVGR</sequence>
<protein>
    <submittedName>
        <fullName evidence="2">Uncharacterized protein</fullName>
    </submittedName>
</protein>
<keyword evidence="3" id="KW-1185">Reference proteome</keyword>
<dbReference type="KEGG" id="aym:YM304_29890"/>
<dbReference type="Proteomes" id="UP000011863">
    <property type="component" value="Chromosome"/>
</dbReference>
<name>A0A6C7EAD6_ILUCY</name>
<dbReference type="SUPFAM" id="SSF53448">
    <property type="entry name" value="Nucleotide-diphospho-sugar transferases"/>
    <property type="match status" value="1"/>
</dbReference>
<dbReference type="OrthoDB" id="5679686at2"/>
<feature type="region of interest" description="Disordered" evidence="1">
    <location>
        <begin position="313"/>
        <end position="332"/>
    </location>
</feature>
<feature type="compositionally biased region" description="Low complexity" evidence="1">
    <location>
        <begin position="453"/>
        <end position="465"/>
    </location>
</feature>
<evidence type="ECO:0000256" key="1">
    <source>
        <dbReference type="SAM" id="MobiDB-lite"/>
    </source>
</evidence>
<dbReference type="EMBL" id="AP012057">
    <property type="protein sequence ID" value="BAN03303.1"/>
    <property type="molecule type" value="Genomic_DNA"/>
</dbReference>
<feature type="compositionally biased region" description="Low complexity" evidence="1">
    <location>
        <begin position="52"/>
        <end position="63"/>
    </location>
</feature>
<evidence type="ECO:0000313" key="2">
    <source>
        <dbReference type="EMBL" id="BAN03303.1"/>
    </source>
</evidence>
<organism evidence="2 3">
    <name type="scientific">Ilumatobacter coccineus (strain NBRC 103263 / KCTC 29153 / YM16-304)</name>
    <dbReference type="NCBI Taxonomy" id="1313172"/>
    <lineage>
        <taxon>Bacteria</taxon>
        <taxon>Bacillati</taxon>
        <taxon>Actinomycetota</taxon>
        <taxon>Acidimicrobiia</taxon>
        <taxon>Acidimicrobiales</taxon>
        <taxon>Ilumatobacteraceae</taxon>
        <taxon>Ilumatobacter</taxon>
    </lineage>
</organism>
<reference evidence="2 3" key="1">
    <citation type="journal article" date="2013" name="Int. J. Syst. Evol. Microbiol.">
        <title>Ilumatobacter nonamiense sp. nov. and Ilumatobacter coccineum sp. nov., isolated from seashore sand.</title>
        <authorList>
            <person name="Matsumoto A."/>
            <person name="Kasai H."/>
            <person name="Matsuo Y."/>
            <person name="Shizuri Y."/>
            <person name="Ichikawa N."/>
            <person name="Fujita N."/>
            <person name="Omura S."/>
            <person name="Takahashi Y."/>
        </authorList>
    </citation>
    <scope>NUCLEOTIDE SEQUENCE [LARGE SCALE GENOMIC DNA]</scope>
    <source>
        <strain evidence="3">NBRC 103263 / KCTC 29153 / YM16-304</strain>
    </source>
</reference>
<feature type="region of interest" description="Disordered" evidence="1">
    <location>
        <begin position="432"/>
        <end position="478"/>
    </location>
</feature>
<accession>A0A6C7EAD6</accession>
<proteinExistence type="predicted"/>
<dbReference type="InterPro" id="IPR029044">
    <property type="entry name" value="Nucleotide-diphossugar_trans"/>
</dbReference>
<dbReference type="AlphaFoldDB" id="A0A6C7EAD6"/>
<dbReference type="RefSeq" id="WP_015442550.1">
    <property type="nucleotide sequence ID" value="NC_020520.1"/>
</dbReference>
<gene>
    <name evidence="2" type="ORF">YM304_29890</name>
</gene>
<feature type="region of interest" description="Disordered" evidence="1">
    <location>
        <begin position="46"/>
        <end position="67"/>
    </location>
</feature>
<evidence type="ECO:0000313" key="3">
    <source>
        <dbReference type="Proteomes" id="UP000011863"/>
    </source>
</evidence>